<evidence type="ECO:0000313" key="4">
    <source>
        <dbReference type="EMBL" id="MBW0530499.1"/>
    </source>
</evidence>
<dbReference type="PANTHER" id="PTHR20963">
    <property type="entry name" value="MULTIPLE INOSITOL POLYPHOSPHATE PHOSPHATASE-RELATED"/>
    <property type="match status" value="1"/>
</dbReference>
<keyword evidence="3" id="KW-0732">Signal</keyword>
<evidence type="ECO:0000256" key="1">
    <source>
        <dbReference type="ARBA" id="ARBA00022801"/>
    </source>
</evidence>
<dbReference type="CDD" id="cd07061">
    <property type="entry name" value="HP_HAP_like"/>
    <property type="match status" value="1"/>
</dbReference>
<dbReference type="SUPFAM" id="SSF53254">
    <property type="entry name" value="Phosphoglycerate mutase-like"/>
    <property type="match status" value="1"/>
</dbReference>
<dbReference type="InterPro" id="IPR029033">
    <property type="entry name" value="His_PPase_superfam"/>
</dbReference>
<accession>A0A9Q3I996</accession>
<feature type="signal peptide" evidence="3">
    <location>
        <begin position="1"/>
        <end position="26"/>
    </location>
</feature>
<dbReference type="InterPro" id="IPR033379">
    <property type="entry name" value="Acid_Pase_AS"/>
</dbReference>
<dbReference type="AlphaFoldDB" id="A0A9Q3I996"/>
<keyword evidence="5" id="KW-1185">Reference proteome</keyword>
<dbReference type="PROSITE" id="PS00778">
    <property type="entry name" value="HIS_ACID_PHOSPHAT_2"/>
    <property type="match status" value="1"/>
</dbReference>
<name>A0A9Q3I996_9BASI</name>
<dbReference type="PROSITE" id="PS00616">
    <property type="entry name" value="HIS_ACID_PHOSPHAT_1"/>
    <property type="match status" value="1"/>
</dbReference>
<dbReference type="GO" id="GO:0003993">
    <property type="term" value="F:acid phosphatase activity"/>
    <property type="evidence" value="ECO:0007669"/>
    <property type="project" value="TreeGrafter"/>
</dbReference>
<reference evidence="4" key="1">
    <citation type="submission" date="2021-03" db="EMBL/GenBank/DDBJ databases">
        <title>Draft genome sequence of rust myrtle Austropuccinia psidii MF-1, a brazilian biotype.</title>
        <authorList>
            <person name="Quecine M.C."/>
            <person name="Pachon D.M.R."/>
            <person name="Bonatelli M.L."/>
            <person name="Correr F.H."/>
            <person name="Franceschini L.M."/>
            <person name="Leite T.F."/>
            <person name="Margarido G.R.A."/>
            <person name="Almeida C.A."/>
            <person name="Ferrarezi J.A."/>
            <person name="Labate C.A."/>
        </authorList>
    </citation>
    <scope>NUCLEOTIDE SEQUENCE</scope>
    <source>
        <strain evidence="4">MF-1</strain>
    </source>
</reference>
<evidence type="ECO:0000256" key="2">
    <source>
        <dbReference type="SAM" id="MobiDB-lite"/>
    </source>
</evidence>
<dbReference type="OrthoDB" id="6509975at2759"/>
<dbReference type="Proteomes" id="UP000765509">
    <property type="component" value="Unassembled WGS sequence"/>
</dbReference>
<evidence type="ECO:0000256" key="3">
    <source>
        <dbReference type="SAM" id="SignalP"/>
    </source>
</evidence>
<sequence>MNQLKKCRENLHILFILILNSNLSISQINPNHNHNPNPNHNHNPNPNPNQVIFDQNSFPNIHQTGFLGPSSIGKEPSLIYSAHQPQLEDHYPILNPHLNSTYHLDINFNDFKPIKSWGNLSPFHSLHPTNFGIKFAPFVPTGCSIDQVHLLHRHGARYPTSDSSTTKFAKLIQSAKANQTFKAHHQLAFLNDWSYQLGTEILTPFGRSQMFQLGVSYRQKYGFLLSNLTSQFNQSSSINQKKLVFRTTSQDRMYHSAINFAAGFFGLPSESKYHQLITIEQDGYNNSLAAYYACPNSKLPQFIKAGRKAAQKFQKTSLSLAQSRLNSIVSGLQFTTDDIYAMQQICAYETVAFGKSDFCNLFDQQEWKDFEYSNALEFWYSSSFGSPHMSAAIGAGWSEELLARLTKTQPTIAQSSINITLNSNPITFPIDQPIYVDATHDTILSAVFVTLNLTSLAKSGPLPTSHRPQTQSYIVSQTTPFGAQLSAQVLSCPDRSSKSSSSLQKYIRFILNDAIVPLDGMRGCEKDDTFGVCRLDSFTEGLKSRLKEIDYQKICFGKV</sequence>
<organism evidence="4 5">
    <name type="scientific">Austropuccinia psidii MF-1</name>
    <dbReference type="NCBI Taxonomy" id="1389203"/>
    <lineage>
        <taxon>Eukaryota</taxon>
        <taxon>Fungi</taxon>
        <taxon>Dikarya</taxon>
        <taxon>Basidiomycota</taxon>
        <taxon>Pucciniomycotina</taxon>
        <taxon>Pucciniomycetes</taxon>
        <taxon>Pucciniales</taxon>
        <taxon>Sphaerophragmiaceae</taxon>
        <taxon>Austropuccinia</taxon>
    </lineage>
</organism>
<proteinExistence type="predicted"/>
<evidence type="ECO:0000313" key="5">
    <source>
        <dbReference type="Proteomes" id="UP000765509"/>
    </source>
</evidence>
<protein>
    <recommendedName>
        <fullName evidence="6">Phosphoglycerate mutase-like protein</fullName>
    </recommendedName>
</protein>
<keyword evidence="1" id="KW-0378">Hydrolase</keyword>
<dbReference type="Pfam" id="PF00328">
    <property type="entry name" value="His_Phos_2"/>
    <property type="match status" value="1"/>
</dbReference>
<dbReference type="EMBL" id="AVOT02036058">
    <property type="protein sequence ID" value="MBW0530499.1"/>
    <property type="molecule type" value="Genomic_DNA"/>
</dbReference>
<gene>
    <name evidence="4" type="ORF">O181_070214</name>
</gene>
<feature type="chain" id="PRO_5040275630" description="Phosphoglycerate mutase-like protein" evidence="3">
    <location>
        <begin position="27"/>
        <end position="559"/>
    </location>
</feature>
<dbReference type="InterPro" id="IPR000560">
    <property type="entry name" value="His_Pase_clade-2"/>
</dbReference>
<feature type="compositionally biased region" description="Low complexity" evidence="2">
    <location>
        <begin position="29"/>
        <end position="44"/>
    </location>
</feature>
<comment type="caution">
    <text evidence="4">The sequence shown here is derived from an EMBL/GenBank/DDBJ whole genome shotgun (WGS) entry which is preliminary data.</text>
</comment>
<dbReference type="Gene3D" id="3.40.50.1240">
    <property type="entry name" value="Phosphoglycerate mutase-like"/>
    <property type="match status" value="1"/>
</dbReference>
<evidence type="ECO:0008006" key="6">
    <source>
        <dbReference type="Google" id="ProtNLM"/>
    </source>
</evidence>
<dbReference type="PANTHER" id="PTHR20963:SF42">
    <property type="entry name" value="PHOSPHOGLYCERATE MUTASE-LIKE PROTEIN"/>
    <property type="match status" value="1"/>
</dbReference>
<feature type="region of interest" description="Disordered" evidence="2">
    <location>
        <begin position="29"/>
        <end position="54"/>
    </location>
</feature>